<reference evidence="1 2" key="2">
    <citation type="submission" date="2019-09" db="EMBL/GenBank/DDBJ databases">
        <authorList>
            <person name="Jin C."/>
        </authorList>
    </citation>
    <scope>NUCLEOTIDE SEQUENCE [LARGE SCALE GENOMIC DNA]</scope>
    <source>
        <strain evidence="1 2">BN130099</strain>
    </source>
</reference>
<protein>
    <submittedName>
        <fullName evidence="1">Uncharacterized protein</fullName>
    </submittedName>
</protein>
<keyword evidence="2" id="KW-1185">Reference proteome</keyword>
<name>A0A5B1LID6_9ACTN</name>
<evidence type="ECO:0000313" key="2">
    <source>
        <dbReference type="Proteomes" id="UP000325003"/>
    </source>
</evidence>
<dbReference type="AlphaFoldDB" id="A0A5B1LID6"/>
<dbReference type="RefSeq" id="WP_149727620.1">
    <property type="nucleotide sequence ID" value="NZ_VUJV01000002.1"/>
</dbReference>
<dbReference type="EMBL" id="VUJV01000002">
    <property type="protein sequence ID" value="KAA1420196.1"/>
    <property type="molecule type" value="Genomic_DNA"/>
</dbReference>
<organism evidence="1 2">
    <name type="scientific">Nocardioides humilatus</name>
    <dbReference type="NCBI Taxonomy" id="2607660"/>
    <lineage>
        <taxon>Bacteria</taxon>
        <taxon>Bacillati</taxon>
        <taxon>Actinomycetota</taxon>
        <taxon>Actinomycetes</taxon>
        <taxon>Propionibacteriales</taxon>
        <taxon>Nocardioidaceae</taxon>
        <taxon>Nocardioides</taxon>
    </lineage>
</organism>
<comment type="caution">
    <text evidence="1">The sequence shown here is derived from an EMBL/GenBank/DDBJ whole genome shotgun (WGS) entry which is preliminary data.</text>
</comment>
<proteinExistence type="predicted"/>
<sequence length="102" mass="12203">MTWSETKLRWRVMREIEDLFLSDPAAELPWREDYAELFGDRDGLTKALRYRWQLSRDAQLDTYAPEAAWDEQVSRLDLRTRMLIRRLDDSAGREQGRDRVVA</sequence>
<gene>
    <name evidence="1" type="ORF">F0U44_07155</name>
</gene>
<dbReference type="Proteomes" id="UP000325003">
    <property type="component" value="Unassembled WGS sequence"/>
</dbReference>
<reference evidence="1 2" key="1">
    <citation type="submission" date="2019-09" db="EMBL/GenBank/DDBJ databases">
        <title>Nocardioides panacisoli sp. nov., isolated from the soil of a ginseng field.</title>
        <authorList>
            <person name="Cho C."/>
        </authorList>
    </citation>
    <scope>NUCLEOTIDE SEQUENCE [LARGE SCALE GENOMIC DNA]</scope>
    <source>
        <strain evidence="1 2">BN130099</strain>
    </source>
</reference>
<accession>A0A5B1LID6</accession>
<evidence type="ECO:0000313" key="1">
    <source>
        <dbReference type="EMBL" id="KAA1420196.1"/>
    </source>
</evidence>